<evidence type="ECO:0000256" key="5">
    <source>
        <dbReference type="ARBA" id="ARBA00030755"/>
    </source>
</evidence>
<protein>
    <recommendedName>
        <fullName evidence="2">acetyl-CoA C-acetyltransferase</fullName>
        <ecNumber evidence="2">2.3.1.9</ecNumber>
    </recommendedName>
    <alternativeName>
        <fullName evidence="5">Acetoacetyl-CoA thiolase</fullName>
    </alternativeName>
</protein>
<dbReference type="EMBL" id="BAUT01000002">
    <property type="protein sequence ID" value="GAE24561.1"/>
    <property type="molecule type" value="Genomic_DNA"/>
</dbReference>
<dbReference type="Proteomes" id="UP000018890">
    <property type="component" value="Unassembled WGS sequence"/>
</dbReference>
<sequence>MSQNDVVLVEGARTAFTRFCGSFRDITATDLGALTAEEAIKRSKINADEVDQVFFGNVMQSSTDAHVLARHVGLKAGVSIPTPCLTINRLCGSGLESLVQAARLIQTGESQVALAGGAENLSQVHMLFAVRDGV</sequence>
<dbReference type="EC" id="2.3.1.9" evidence="2"/>
<dbReference type="PANTHER" id="PTHR18919">
    <property type="entry name" value="ACETYL-COA C-ACYLTRANSFERASE"/>
    <property type="match status" value="1"/>
</dbReference>
<gene>
    <name evidence="7" type="ORF">JCM9140_499</name>
</gene>
<feature type="domain" description="Thiolase N-terminal" evidence="6">
    <location>
        <begin position="6"/>
        <end position="127"/>
    </location>
</feature>
<dbReference type="InterPro" id="IPR020615">
    <property type="entry name" value="Thiolase_acyl_enz_int_AS"/>
</dbReference>
<evidence type="ECO:0000256" key="3">
    <source>
        <dbReference type="ARBA" id="ARBA00022679"/>
    </source>
</evidence>
<dbReference type="GO" id="GO:0006635">
    <property type="term" value="P:fatty acid beta-oxidation"/>
    <property type="evidence" value="ECO:0007669"/>
    <property type="project" value="TreeGrafter"/>
</dbReference>
<evidence type="ECO:0000256" key="2">
    <source>
        <dbReference type="ARBA" id="ARBA00012705"/>
    </source>
</evidence>
<reference evidence="7" key="1">
    <citation type="journal article" date="2014" name="Genome Announc.">
        <title>Draft Genome Sequences of Three Alkaliphilic Bacillus Strains, Bacillus wakoensis JCM 9140T, Bacillus akibai JCM 9157T, and Bacillus hemicellulosilyticus JCM 9152T.</title>
        <authorList>
            <person name="Yuki M."/>
            <person name="Oshima K."/>
            <person name="Suda W."/>
            <person name="Oshida Y."/>
            <person name="Kitamura K."/>
            <person name="Iida T."/>
            <person name="Hattori M."/>
            <person name="Ohkuma M."/>
        </authorList>
    </citation>
    <scope>NUCLEOTIDE SEQUENCE [LARGE SCALE GENOMIC DNA]</scope>
    <source>
        <strain evidence="7">JCM 9140</strain>
    </source>
</reference>
<dbReference type="InterPro" id="IPR020616">
    <property type="entry name" value="Thiolase_N"/>
</dbReference>
<comment type="caution">
    <text evidence="7">The sequence shown here is derived from an EMBL/GenBank/DDBJ whole genome shotgun (WGS) entry which is preliminary data.</text>
</comment>
<evidence type="ECO:0000313" key="7">
    <source>
        <dbReference type="EMBL" id="GAE24561.1"/>
    </source>
</evidence>
<comment type="similarity">
    <text evidence="1">Belongs to the thiolase-like superfamily. Thiolase family.</text>
</comment>
<accession>W4PXI5</accession>
<dbReference type="Gene3D" id="3.40.47.10">
    <property type="match status" value="1"/>
</dbReference>
<organism evidence="7 8">
    <name type="scientific">Halalkalibacter wakoensis JCM 9140</name>
    <dbReference type="NCBI Taxonomy" id="1236970"/>
    <lineage>
        <taxon>Bacteria</taxon>
        <taxon>Bacillati</taxon>
        <taxon>Bacillota</taxon>
        <taxon>Bacilli</taxon>
        <taxon>Bacillales</taxon>
        <taxon>Bacillaceae</taxon>
        <taxon>Halalkalibacter</taxon>
    </lineage>
</organism>
<evidence type="ECO:0000259" key="6">
    <source>
        <dbReference type="Pfam" id="PF00108"/>
    </source>
</evidence>
<evidence type="ECO:0000313" key="8">
    <source>
        <dbReference type="Proteomes" id="UP000018890"/>
    </source>
</evidence>
<proteinExistence type="inferred from homology"/>
<dbReference type="PANTHER" id="PTHR18919:SF107">
    <property type="entry name" value="ACETYL-COA ACETYLTRANSFERASE, CYTOSOLIC"/>
    <property type="match status" value="1"/>
</dbReference>
<dbReference type="SUPFAM" id="SSF53901">
    <property type="entry name" value="Thiolase-like"/>
    <property type="match status" value="1"/>
</dbReference>
<dbReference type="Pfam" id="PF00108">
    <property type="entry name" value="Thiolase_N"/>
    <property type="match status" value="1"/>
</dbReference>
<keyword evidence="4" id="KW-0012">Acyltransferase</keyword>
<dbReference type="GO" id="GO:0003985">
    <property type="term" value="F:acetyl-CoA C-acetyltransferase activity"/>
    <property type="evidence" value="ECO:0007669"/>
    <property type="project" value="UniProtKB-EC"/>
</dbReference>
<evidence type="ECO:0000256" key="4">
    <source>
        <dbReference type="ARBA" id="ARBA00023315"/>
    </source>
</evidence>
<keyword evidence="8" id="KW-1185">Reference proteome</keyword>
<dbReference type="AlphaFoldDB" id="W4PXI5"/>
<dbReference type="InterPro" id="IPR016039">
    <property type="entry name" value="Thiolase-like"/>
</dbReference>
<evidence type="ECO:0000256" key="1">
    <source>
        <dbReference type="ARBA" id="ARBA00010982"/>
    </source>
</evidence>
<keyword evidence="3 7" id="KW-0808">Transferase</keyword>
<dbReference type="STRING" id="1236970.JCM9140_499"/>
<name>W4PXI5_9BACI</name>
<dbReference type="PROSITE" id="PS00098">
    <property type="entry name" value="THIOLASE_1"/>
    <property type="match status" value="1"/>
</dbReference>